<sequence>MPVRLEIPSSPSLTSTWVREGYLLLRGRGVEGVLEGLTDELNGLLVGNDWNVLQQKFGEGRVTNIVALAKHLAFQSDEEVVITSVVKPGYQAIGSTKFVQGPRTKVRNEGFSLQLLKLERYEWVTALELGAFGRQVTPYADRYAIFLLLAGLASTYTVRTRKGEYIFLLCDSTTLSSMEGKEELVLIVKESAKEALRRAVRELRGWNEEYITLRVVFNEQFINRAKFLELKSLGFRMVRVRSERHSLKVYGDTPLMVFLERDIYRRKEFLGRINNALSRLAAPLSSYLQGRDQSGDGYHAFRALKNLYMYYETGAPVFLAQYNREVHAMAEALPQGDARRRREYLCAVL</sequence>
<proteinExistence type="predicted"/>
<dbReference type="AlphaFoldDB" id="A0A7C4BA17"/>
<dbReference type="EMBL" id="DTFI01000157">
    <property type="protein sequence ID" value="HGI43956.1"/>
    <property type="molecule type" value="Genomic_DNA"/>
</dbReference>
<comment type="caution">
    <text evidence="1">The sequence shown here is derived from an EMBL/GenBank/DDBJ whole genome shotgun (WGS) entry which is preliminary data.</text>
</comment>
<gene>
    <name evidence="1" type="ORF">ENV17_06195</name>
</gene>
<accession>A0A7C4BA17</accession>
<organism evidence="1">
    <name type="scientific">Thermofilum pendens</name>
    <dbReference type="NCBI Taxonomy" id="2269"/>
    <lineage>
        <taxon>Archaea</taxon>
        <taxon>Thermoproteota</taxon>
        <taxon>Thermoprotei</taxon>
        <taxon>Thermofilales</taxon>
        <taxon>Thermofilaceae</taxon>
        <taxon>Thermofilum</taxon>
    </lineage>
</organism>
<protein>
    <submittedName>
        <fullName evidence="1">Uncharacterized protein</fullName>
    </submittedName>
</protein>
<name>A0A7C4BA17_THEPE</name>
<evidence type="ECO:0000313" key="1">
    <source>
        <dbReference type="EMBL" id="HGI43956.1"/>
    </source>
</evidence>
<reference evidence="1" key="1">
    <citation type="journal article" date="2020" name="mSystems">
        <title>Genome- and Community-Level Interaction Insights into Carbon Utilization and Element Cycling Functions of Hydrothermarchaeota in Hydrothermal Sediment.</title>
        <authorList>
            <person name="Zhou Z."/>
            <person name="Liu Y."/>
            <person name="Xu W."/>
            <person name="Pan J."/>
            <person name="Luo Z.H."/>
            <person name="Li M."/>
        </authorList>
    </citation>
    <scope>NUCLEOTIDE SEQUENCE [LARGE SCALE GENOMIC DNA]</scope>
    <source>
        <strain evidence="1">SpSt-735</strain>
    </source>
</reference>